<reference evidence="4" key="1">
    <citation type="submission" date="2021-01" db="EMBL/GenBank/DDBJ databases">
        <authorList>
            <person name="Corre E."/>
            <person name="Pelletier E."/>
            <person name="Niang G."/>
            <person name="Scheremetjew M."/>
            <person name="Finn R."/>
            <person name="Kale V."/>
            <person name="Holt S."/>
            <person name="Cochrane G."/>
            <person name="Meng A."/>
            <person name="Brown T."/>
            <person name="Cohen L."/>
        </authorList>
    </citation>
    <scope>NUCLEOTIDE SEQUENCE</scope>
    <source>
        <strain evidence="4">CCMP2084</strain>
    </source>
</reference>
<dbReference type="Gene3D" id="1.10.287.110">
    <property type="entry name" value="DnaJ domain"/>
    <property type="match status" value="1"/>
</dbReference>
<proteinExistence type="predicted"/>
<dbReference type="InterPro" id="IPR026894">
    <property type="entry name" value="DnaJ_X"/>
</dbReference>
<dbReference type="Pfam" id="PF00226">
    <property type="entry name" value="DnaJ"/>
    <property type="match status" value="1"/>
</dbReference>
<feature type="transmembrane region" description="Helical" evidence="2">
    <location>
        <begin position="83"/>
        <end position="110"/>
    </location>
</feature>
<dbReference type="PANTHER" id="PTHR44094:SF8">
    <property type="entry name" value="DNAJ HEAT SHOCK N-TERMINAL DOMAIN-CONTAINING PROTEIN-RELATED"/>
    <property type="match status" value="1"/>
</dbReference>
<gene>
    <name evidence="4" type="ORF">ASEP1449_LOCUS18002</name>
</gene>
<protein>
    <recommendedName>
        <fullName evidence="3">J domain-containing protein</fullName>
    </recommendedName>
</protein>
<dbReference type="CDD" id="cd06257">
    <property type="entry name" value="DnaJ"/>
    <property type="match status" value="1"/>
</dbReference>
<dbReference type="AlphaFoldDB" id="A0A7S2URJ9"/>
<dbReference type="SUPFAM" id="SSF46565">
    <property type="entry name" value="Chaperone J-domain"/>
    <property type="match status" value="1"/>
</dbReference>
<keyword evidence="2" id="KW-0472">Membrane</keyword>
<keyword evidence="2" id="KW-1133">Transmembrane helix</keyword>
<feature type="transmembrane region" description="Helical" evidence="2">
    <location>
        <begin position="55"/>
        <end position="76"/>
    </location>
</feature>
<dbReference type="EMBL" id="HBHQ01026596">
    <property type="protein sequence ID" value="CAD9826168.1"/>
    <property type="molecule type" value="Transcribed_RNA"/>
</dbReference>
<dbReference type="InterPro" id="IPR001623">
    <property type="entry name" value="DnaJ_domain"/>
</dbReference>
<dbReference type="Pfam" id="PF14308">
    <property type="entry name" value="DnaJ-X"/>
    <property type="match status" value="1"/>
</dbReference>
<evidence type="ECO:0000256" key="2">
    <source>
        <dbReference type="SAM" id="Phobius"/>
    </source>
</evidence>
<dbReference type="PANTHER" id="PTHR44094">
    <property type="entry name" value="DNAJ HEAT SHOCK N-TERMINAL DOMAIN-CONTAINING PROTEIN"/>
    <property type="match status" value="1"/>
</dbReference>
<evidence type="ECO:0000313" key="4">
    <source>
        <dbReference type="EMBL" id="CAD9826168.1"/>
    </source>
</evidence>
<dbReference type="InterPro" id="IPR052423">
    <property type="entry name" value="EMIR"/>
</dbReference>
<evidence type="ECO:0000259" key="3">
    <source>
        <dbReference type="PROSITE" id="PS50076"/>
    </source>
</evidence>
<dbReference type="PROSITE" id="PS50076">
    <property type="entry name" value="DNAJ_2"/>
    <property type="match status" value="1"/>
</dbReference>
<sequence>MASSNKEETDAEAQKRKADQAKKDQEEAAKQLNAMFAQSRPKNLREGTVSGVSNIVGGAVGAVGIAVMVPTLGLAVGLKNGGIVGGIIGVTGGAVVGVLGAAAIAIGGVVSGVMQLGRGVAAVPQAMMAPRQGKWWCEAEGKWVLTNLPEEYEQIQGAPKDDSDLLGEIEAKLDLNASTCGGTVLDPFYYDVLEIDPKAEPSAIKRKYYVLARKYHPDKVGPDDKEAADKFKDCAEAYQVLSDPDLRAKYDKEGREGLSADRTTVATDTPKMDPAILFAFLFGSDRFDGYVGRLSMATSASVGDSAKVSMEVARTIQKRRVTRLAYNLAEKLQPWTQDEFELCKTLWNTEATDLSTASYGLELVRTIGKIYSLTAVQFLGSMDSGVGLPSVSKWASAQRAAMKESTDASKNKMDTIKAGMEMMSVQQKFAKEMEAAKTEEEKMEVQAKMEEASGDTLLKILWTTTVVDITVALHEAAQMLFFDKSVDTETRLKRGHGLKALGQVFMDCPEPEKSSEEEKSAAKQYEEAAFAAMVETIKRKEEAAFASG</sequence>
<feature type="region of interest" description="Disordered" evidence="1">
    <location>
        <begin position="1"/>
        <end position="30"/>
    </location>
</feature>
<organism evidence="4">
    <name type="scientific">Attheya septentrionalis</name>
    <dbReference type="NCBI Taxonomy" id="420275"/>
    <lineage>
        <taxon>Eukaryota</taxon>
        <taxon>Sar</taxon>
        <taxon>Stramenopiles</taxon>
        <taxon>Ochrophyta</taxon>
        <taxon>Bacillariophyta</taxon>
        <taxon>Coscinodiscophyceae</taxon>
        <taxon>Chaetocerotophycidae</taxon>
        <taxon>Chaetocerotales</taxon>
        <taxon>Attheyaceae</taxon>
        <taxon>Attheya</taxon>
    </lineage>
</organism>
<keyword evidence="2" id="KW-0812">Transmembrane</keyword>
<accession>A0A7S2URJ9</accession>
<feature type="compositionally biased region" description="Basic and acidic residues" evidence="1">
    <location>
        <begin position="1"/>
        <end position="29"/>
    </location>
</feature>
<dbReference type="InterPro" id="IPR036869">
    <property type="entry name" value="J_dom_sf"/>
</dbReference>
<dbReference type="PRINTS" id="PR00625">
    <property type="entry name" value="JDOMAIN"/>
</dbReference>
<evidence type="ECO:0000256" key="1">
    <source>
        <dbReference type="SAM" id="MobiDB-lite"/>
    </source>
</evidence>
<dbReference type="SMART" id="SM00271">
    <property type="entry name" value="DnaJ"/>
    <property type="match status" value="1"/>
</dbReference>
<name>A0A7S2URJ9_9STRA</name>
<feature type="domain" description="J" evidence="3">
    <location>
        <begin position="188"/>
        <end position="254"/>
    </location>
</feature>